<evidence type="ECO:0000256" key="1">
    <source>
        <dbReference type="ARBA" id="ARBA00022729"/>
    </source>
</evidence>
<dbReference type="Pfam" id="PF00497">
    <property type="entry name" value="SBP_bac_3"/>
    <property type="match status" value="1"/>
</dbReference>
<dbReference type="RefSeq" id="WP_026207043.1">
    <property type="nucleotide sequence ID" value="NZ_JBIAZU010000002.1"/>
</dbReference>
<dbReference type="EMBL" id="JBIAZU010000002">
    <property type="protein sequence ID" value="MFF5289716.1"/>
    <property type="molecule type" value="Genomic_DNA"/>
</dbReference>
<dbReference type="CDD" id="cd13530">
    <property type="entry name" value="PBP2_peptides_like"/>
    <property type="match status" value="1"/>
</dbReference>
<dbReference type="PROSITE" id="PS51257">
    <property type="entry name" value="PROKAR_LIPOPROTEIN"/>
    <property type="match status" value="1"/>
</dbReference>
<accession>A0ABW6W9W6</accession>
<evidence type="ECO:0000313" key="4">
    <source>
        <dbReference type="EMBL" id="MFF5289716.1"/>
    </source>
</evidence>
<gene>
    <name evidence="4" type="ORF">ACFY35_09770</name>
</gene>
<evidence type="ECO:0000256" key="2">
    <source>
        <dbReference type="SAM" id="SignalP"/>
    </source>
</evidence>
<proteinExistence type="predicted"/>
<dbReference type="SUPFAM" id="SSF53850">
    <property type="entry name" value="Periplasmic binding protein-like II"/>
    <property type="match status" value="1"/>
</dbReference>
<dbReference type="Gene3D" id="3.40.190.10">
    <property type="entry name" value="Periplasmic binding protein-like II"/>
    <property type="match status" value="2"/>
</dbReference>
<keyword evidence="1 2" id="KW-0732">Signal</keyword>
<evidence type="ECO:0000313" key="5">
    <source>
        <dbReference type="Proteomes" id="UP001602245"/>
    </source>
</evidence>
<dbReference type="SMART" id="SM00062">
    <property type="entry name" value="PBPb"/>
    <property type="match status" value="1"/>
</dbReference>
<evidence type="ECO:0000259" key="3">
    <source>
        <dbReference type="SMART" id="SM00062"/>
    </source>
</evidence>
<feature type="signal peptide" evidence="2">
    <location>
        <begin position="1"/>
        <end position="24"/>
    </location>
</feature>
<dbReference type="PANTHER" id="PTHR35936">
    <property type="entry name" value="MEMBRANE-BOUND LYTIC MUREIN TRANSGLYCOSYLASE F"/>
    <property type="match status" value="1"/>
</dbReference>
<reference evidence="4 5" key="1">
    <citation type="submission" date="2024-10" db="EMBL/GenBank/DDBJ databases">
        <title>The Natural Products Discovery Center: Release of the First 8490 Sequenced Strains for Exploring Actinobacteria Biosynthetic Diversity.</title>
        <authorList>
            <person name="Kalkreuter E."/>
            <person name="Kautsar S.A."/>
            <person name="Yang D."/>
            <person name="Bader C.D."/>
            <person name="Teijaro C.N."/>
            <person name="Fluegel L."/>
            <person name="Davis C.M."/>
            <person name="Simpson J.R."/>
            <person name="Lauterbach L."/>
            <person name="Steele A.D."/>
            <person name="Gui C."/>
            <person name="Meng S."/>
            <person name="Li G."/>
            <person name="Viehrig K."/>
            <person name="Ye F."/>
            <person name="Su P."/>
            <person name="Kiefer A.F."/>
            <person name="Nichols A."/>
            <person name="Cepeda A.J."/>
            <person name="Yan W."/>
            <person name="Fan B."/>
            <person name="Jiang Y."/>
            <person name="Adhikari A."/>
            <person name="Zheng C.-J."/>
            <person name="Schuster L."/>
            <person name="Cowan T.M."/>
            <person name="Smanski M.J."/>
            <person name="Chevrette M.G."/>
            <person name="De Carvalho L.P.S."/>
            <person name="Shen B."/>
        </authorList>
    </citation>
    <scope>NUCLEOTIDE SEQUENCE [LARGE SCALE GENOMIC DNA]</scope>
    <source>
        <strain evidence="4 5">NPDC000087</strain>
    </source>
</reference>
<dbReference type="Proteomes" id="UP001602245">
    <property type="component" value="Unassembled WGS sequence"/>
</dbReference>
<sequence>MSERRMISPAKALAVVMAAGVLLAAGCSSTETTATANGSAAAGLGTIEKGKLKVAIEPYMPYTDIKNGTMVGLDAEILQAAAGALGLRIETQMTDFKGMLNSVQSGRADVTIGGIGWSKDRAEKGLFTDPVYYSPAAMAVVGDKPYKTVDDLKGLRLGTVSGYVWEQSIKAVDGAQTKVYPDANGFFADLAAGRIDVGFIDPLLVTYQRQVQPNSKFQLAYLTPPTDAQIAAKPAFKDFRQIQVSFYLPKKSTALEKALDEQIDKLYQNGQLAAMVTKWGGDPNQFCKPDPYLETLRQGVDRPAGWKLPTI</sequence>
<organism evidence="4 5">
    <name type="scientific">Paractinoplanes globisporus</name>
    <dbReference type="NCBI Taxonomy" id="113565"/>
    <lineage>
        <taxon>Bacteria</taxon>
        <taxon>Bacillati</taxon>
        <taxon>Actinomycetota</taxon>
        <taxon>Actinomycetes</taxon>
        <taxon>Micromonosporales</taxon>
        <taxon>Micromonosporaceae</taxon>
        <taxon>Paractinoplanes</taxon>
    </lineage>
</organism>
<name>A0ABW6W9W6_9ACTN</name>
<feature type="chain" id="PRO_5045459246" evidence="2">
    <location>
        <begin position="25"/>
        <end position="311"/>
    </location>
</feature>
<dbReference type="InterPro" id="IPR001638">
    <property type="entry name" value="Solute-binding_3/MltF_N"/>
</dbReference>
<dbReference type="PANTHER" id="PTHR35936:SF19">
    <property type="entry name" value="AMINO-ACID-BINDING PROTEIN YXEM-RELATED"/>
    <property type="match status" value="1"/>
</dbReference>
<comment type="caution">
    <text evidence="4">The sequence shown here is derived from an EMBL/GenBank/DDBJ whole genome shotgun (WGS) entry which is preliminary data.</text>
</comment>
<protein>
    <submittedName>
        <fullName evidence="4">Substrate-binding periplasmic protein</fullName>
    </submittedName>
</protein>
<feature type="domain" description="Solute-binding protein family 3/N-terminal" evidence="3">
    <location>
        <begin position="51"/>
        <end position="283"/>
    </location>
</feature>
<keyword evidence="5" id="KW-1185">Reference proteome</keyword>